<accession>A0A4Z1K189</accession>
<dbReference type="OrthoDB" id="27483at2759"/>
<dbReference type="EMBL" id="PQXM01000116">
    <property type="protein sequence ID" value="TGO77232.1"/>
    <property type="molecule type" value="Genomic_DNA"/>
</dbReference>
<reference evidence="2 3" key="1">
    <citation type="submission" date="2017-12" db="EMBL/GenBank/DDBJ databases">
        <title>Comparative genomics of Botrytis spp.</title>
        <authorList>
            <person name="Valero-Jimenez C.A."/>
            <person name="Tapia P."/>
            <person name="Veloso J."/>
            <person name="Silva-Moreno E."/>
            <person name="Staats M."/>
            <person name="Valdes J.H."/>
            <person name="Van Kan J.A.L."/>
        </authorList>
    </citation>
    <scope>NUCLEOTIDE SEQUENCE [LARGE SCALE GENOMIC DNA]</scope>
    <source>
        <strain evidence="2 3">Be9601</strain>
    </source>
</reference>
<feature type="compositionally biased region" description="Acidic residues" evidence="1">
    <location>
        <begin position="1"/>
        <end position="12"/>
    </location>
</feature>
<feature type="region of interest" description="Disordered" evidence="1">
    <location>
        <begin position="958"/>
        <end position="1019"/>
    </location>
</feature>
<dbReference type="PANTHER" id="PTHR33099:SF13">
    <property type="entry name" value="F-BOX DOMAIN-CONTAINING PROTEIN-RELATED"/>
    <property type="match status" value="1"/>
</dbReference>
<dbReference type="Proteomes" id="UP000297229">
    <property type="component" value="Unassembled WGS sequence"/>
</dbReference>
<feature type="compositionally biased region" description="Low complexity" evidence="1">
    <location>
        <begin position="988"/>
        <end position="1001"/>
    </location>
</feature>
<evidence type="ECO:0000313" key="2">
    <source>
        <dbReference type="EMBL" id="TGO77232.1"/>
    </source>
</evidence>
<sequence>MPGDPEIWEVSDDSSTSGTDAEIDSPPTVDRSRSSLNAPFVTTQEDAFVKLKTNLRDHFDNISIGTTFSHQGILPNAPNPGIFLHDYGTIGFPLTEHDFERIMAASDSESGETSGDTLTPSHVYTIPGNKIATRNPAWTSVVQSIVEKVKIGLGLESKSAHAELCALVYHSPGSTAEITNSVVMPSRHNFGILDIILPSARGNEKFILEHNGKKLQLHNNGCSEWDCSFLSWVFTDISVKSKSLSSDHRLILRYDLQHTIPEETSSATAIEASLSNLQSILQPWTRDRVLVPQNILGYVLSETDQSDISLHKLRGKDRLVVNQLKEVCAGSNFELYFATLQKEASGPAESFGDDYYGYDEPVDESHVMVEVEEESLHLTKLVNLDGELLRADCGFFDEINLINDDDPFDGACTDTENYDDEYMTKYYGAPTADNAKMVVLIPRASRFQFMLGKLNKSDSDRNEGVLKYMADLGEITSESPAADREDMKKVCEIVLAKSESGWPSNVLSGFSHRVYLLVISSIIDLDDEVLLERTLPTCFSGPEYQPLLDKLREKKGPLWMLASGIRAESYIAAIPALGSRCKAIESLSQYQMETDWSSNQYELALSACAPSLGVSDVAQLIQVARVLSEKQIIEIFLPTIKPCLNKQQMLCSILTHISRSLSSSERTSLPLDLVFKEILATNVGRLELLNLRDWPDDISSTEGEAGYHVRYALGKTWQQRKYRSIALVVCRAYQKEMFLELEYLFRGLCDQVQSVKWASFNDTFMPFLEALANSMRDVIPTAFNAPLFKQLFQTIVSSYVIRYHEEKPVKPVRWTRDIRGCNSDCPDCRLLDQVLLDPARQKYVFYLKAQRRQHLENQLSSDVQNGLIKTSIVKDRTPHGLVMEKTRDVFAHKLRKWSLAAKESTLRIEMLGGDVIDILSEEHYETPLPSMAKASDDNIQQAKKDIATIISKYRATIGPQKSSSRETLASSSGNTISGFGIGEKRGFSSDVSASSGSSVSDETQAKRLPAWNQWREPNK</sequence>
<feature type="region of interest" description="Disordered" evidence="1">
    <location>
        <begin position="1"/>
        <end position="37"/>
    </location>
</feature>
<dbReference type="AlphaFoldDB" id="A0A4Z1K189"/>
<feature type="compositionally biased region" description="Polar residues" evidence="1">
    <location>
        <begin position="959"/>
        <end position="977"/>
    </location>
</feature>
<organism evidence="2 3">
    <name type="scientific">Botrytis elliptica</name>
    <dbReference type="NCBI Taxonomy" id="278938"/>
    <lineage>
        <taxon>Eukaryota</taxon>
        <taxon>Fungi</taxon>
        <taxon>Dikarya</taxon>
        <taxon>Ascomycota</taxon>
        <taxon>Pezizomycotina</taxon>
        <taxon>Leotiomycetes</taxon>
        <taxon>Helotiales</taxon>
        <taxon>Sclerotiniaceae</taxon>
        <taxon>Botrytis</taxon>
    </lineage>
</organism>
<evidence type="ECO:0000256" key="1">
    <source>
        <dbReference type="SAM" id="MobiDB-lite"/>
    </source>
</evidence>
<evidence type="ECO:0000313" key="3">
    <source>
        <dbReference type="Proteomes" id="UP000297229"/>
    </source>
</evidence>
<keyword evidence="3" id="KW-1185">Reference proteome</keyword>
<comment type="caution">
    <text evidence="2">The sequence shown here is derived from an EMBL/GenBank/DDBJ whole genome shotgun (WGS) entry which is preliminary data.</text>
</comment>
<proteinExistence type="predicted"/>
<gene>
    <name evidence="2" type="ORF">BELL_0117g00160</name>
</gene>
<protein>
    <submittedName>
        <fullName evidence="2">Uncharacterized protein</fullName>
    </submittedName>
</protein>
<name>A0A4Z1K189_9HELO</name>
<dbReference type="PANTHER" id="PTHR33099">
    <property type="entry name" value="FE2OG DIOXYGENASE DOMAIN-CONTAINING PROTEIN"/>
    <property type="match status" value="1"/>
</dbReference>